<name>A0A1Z5S6Y3_SORBI</name>
<dbReference type="Proteomes" id="UP000000768">
    <property type="component" value="Chromosome 1"/>
</dbReference>
<dbReference type="EMBL" id="CM000760">
    <property type="protein sequence ID" value="OQU91566.1"/>
    <property type="molecule type" value="Genomic_DNA"/>
</dbReference>
<protein>
    <recommendedName>
        <fullName evidence="4">Embryo surrounding factor 1 brassicaceae domain-containing protein</fullName>
    </recommendedName>
</protein>
<dbReference type="Gramene" id="OQU91566">
    <property type="protein sequence ID" value="OQU91566"/>
    <property type="gene ID" value="SORBI_3001G205950"/>
</dbReference>
<evidence type="ECO:0000256" key="1">
    <source>
        <dbReference type="SAM" id="SignalP"/>
    </source>
</evidence>
<evidence type="ECO:0000313" key="3">
    <source>
        <dbReference type="Proteomes" id="UP000000768"/>
    </source>
</evidence>
<feature type="chain" id="PRO_5012034954" description="Embryo surrounding factor 1 brassicaceae domain-containing protein" evidence="1">
    <location>
        <begin position="32"/>
        <end position="112"/>
    </location>
</feature>
<dbReference type="InParanoid" id="A0A1Z5S6Y3"/>
<dbReference type="AlphaFoldDB" id="A0A1Z5S6Y3"/>
<organism evidence="2 3">
    <name type="scientific">Sorghum bicolor</name>
    <name type="common">Sorghum</name>
    <name type="synonym">Sorghum vulgare</name>
    <dbReference type="NCBI Taxonomy" id="4558"/>
    <lineage>
        <taxon>Eukaryota</taxon>
        <taxon>Viridiplantae</taxon>
        <taxon>Streptophyta</taxon>
        <taxon>Embryophyta</taxon>
        <taxon>Tracheophyta</taxon>
        <taxon>Spermatophyta</taxon>
        <taxon>Magnoliopsida</taxon>
        <taxon>Liliopsida</taxon>
        <taxon>Poales</taxon>
        <taxon>Poaceae</taxon>
        <taxon>PACMAD clade</taxon>
        <taxon>Panicoideae</taxon>
        <taxon>Andropogonodae</taxon>
        <taxon>Andropogoneae</taxon>
        <taxon>Sorghinae</taxon>
        <taxon>Sorghum</taxon>
    </lineage>
</organism>
<accession>A0A1Z5S6Y3</accession>
<reference evidence="2 3" key="1">
    <citation type="journal article" date="2009" name="Nature">
        <title>The Sorghum bicolor genome and the diversification of grasses.</title>
        <authorList>
            <person name="Paterson A.H."/>
            <person name="Bowers J.E."/>
            <person name="Bruggmann R."/>
            <person name="Dubchak I."/>
            <person name="Grimwood J."/>
            <person name="Gundlach H."/>
            <person name="Haberer G."/>
            <person name="Hellsten U."/>
            <person name="Mitros T."/>
            <person name="Poliakov A."/>
            <person name="Schmutz J."/>
            <person name="Spannagl M."/>
            <person name="Tang H."/>
            <person name="Wang X."/>
            <person name="Wicker T."/>
            <person name="Bharti A.K."/>
            <person name="Chapman J."/>
            <person name="Feltus F.A."/>
            <person name="Gowik U."/>
            <person name="Grigoriev I.V."/>
            <person name="Lyons E."/>
            <person name="Maher C.A."/>
            <person name="Martis M."/>
            <person name="Narechania A."/>
            <person name="Otillar R.P."/>
            <person name="Penning B.W."/>
            <person name="Salamov A.A."/>
            <person name="Wang Y."/>
            <person name="Zhang L."/>
            <person name="Carpita N.C."/>
            <person name="Freeling M."/>
            <person name="Gingle A.R."/>
            <person name="Hash C.T."/>
            <person name="Keller B."/>
            <person name="Klein P."/>
            <person name="Kresovich S."/>
            <person name="McCann M.C."/>
            <person name="Ming R."/>
            <person name="Peterson D.G."/>
            <person name="Mehboob-ur-Rahman"/>
            <person name="Ware D."/>
            <person name="Westhoff P."/>
            <person name="Mayer K.F."/>
            <person name="Messing J."/>
            <person name="Rokhsar D.S."/>
        </authorList>
    </citation>
    <scope>NUCLEOTIDE SEQUENCE [LARGE SCALE GENOMIC DNA]</scope>
    <source>
        <strain evidence="3">cv. BTx623</strain>
    </source>
</reference>
<gene>
    <name evidence="2" type="ORF">SORBI_3001G205950</name>
</gene>
<evidence type="ECO:0008006" key="4">
    <source>
        <dbReference type="Google" id="ProtNLM"/>
    </source>
</evidence>
<keyword evidence="1" id="KW-0732">Signal</keyword>
<dbReference type="OMA" id="ERHESCH"/>
<sequence length="112" mass="12325">MRDNTNGRQVHVMTISIFVVLFGSQALPALCRPQLHEIGNSTANSNKSTSLYDSKVIIIFCVAAECNYFGHGLQYCACCGDITNPKNCYQTMKECRAKCRPCNPKCSPSSPL</sequence>
<reference evidence="3" key="2">
    <citation type="journal article" date="2018" name="Plant J.">
        <title>The Sorghum bicolor reference genome: improved assembly, gene annotations, a transcriptome atlas, and signatures of genome organization.</title>
        <authorList>
            <person name="McCormick R.F."/>
            <person name="Truong S.K."/>
            <person name="Sreedasyam A."/>
            <person name="Jenkins J."/>
            <person name="Shu S."/>
            <person name="Sims D."/>
            <person name="Kennedy M."/>
            <person name="Amirebrahimi M."/>
            <person name="Weers B.D."/>
            <person name="McKinley B."/>
            <person name="Mattison A."/>
            <person name="Morishige D.T."/>
            <person name="Grimwood J."/>
            <person name="Schmutz J."/>
            <person name="Mullet J.E."/>
        </authorList>
    </citation>
    <scope>NUCLEOTIDE SEQUENCE [LARGE SCALE GENOMIC DNA]</scope>
    <source>
        <strain evidence="3">cv. BTx623</strain>
    </source>
</reference>
<keyword evidence="3" id="KW-1185">Reference proteome</keyword>
<feature type="signal peptide" evidence="1">
    <location>
        <begin position="1"/>
        <end position="31"/>
    </location>
</feature>
<evidence type="ECO:0000313" key="2">
    <source>
        <dbReference type="EMBL" id="OQU91566.1"/>
    </source>
</evidence>
<proteinExistence type="predicted"/>